<name>B3MHW3_DROAN</name>
<dbReference type="Gene3D" id="2.60.120.10">
    <property type="entry name" value="Jelly Rolls"/>
    <property type="match status" value="1"/>
</dbReference>
<feature type="domain" description="PAS" evidence="17">
    <location>
        <begin position="35"/>
        <end position="89"/>
    </location>
</feature>
<dbReference type="PROSITE" id="PS50112">
    <property type="entry name" value="PAS"/>
    <property type="match status" value="1"/>
</dbReference>
<evidence type="ECO:0000259" key="18">
    <source>
        <dbReference type="PROSITE" id="PS50113"/>
    </source>
</evidence>
<evidence type="ECO:0000259" key="17">
    <source>
        <dbReference type="PROSITE" id="PS50112"/>
    </source>
</evidence>
<dbReference type="SUPFAM" id="SSF51206">
    <property type="entry name" value="cAMP-binding domain-like"/>
    <property type="match status" value="1"/>
</dbReference>
<dbReference type="InterPro" id="IPR000595">
    <property type="entry name" value="cNMP-bd_dom"/>
</dbReference>
<evidence type="ECO:0000256" key="11">
    <source>
        <dbReference type="ARBA" id="ARBA00023180"/>
    </source>
</evidence>
<keyword evidence="2" id="KW-0813">Transport</keyword>
<dbReference type="Pfam" id="PF13426">
    <property type="entry name" value="PAS_9"/>
    <property type="match status" value="1"/>
</dbReference>
<evidence type="ECO:0000313" key="19">
    <source>
        <dbReference type="EMBL" id="EDV36950.1"/>
    </source>
</evidence>
<evidence type="ECO:0000256" key="12">
    <source>
        <dbReference type="ARBA" id="ARBA00023303"/>
    </source>
</evidence>
<dbReference type="GO" id="GO:0034702">
    <property type="term" value="C:monoatomic ion channel complex"/>
    <property type="evidence" value="ECO:0007669"/>
    <property type="project" value="UniProtKB-KW"/>
</dbReference>
<keyword evidence="20" id="KW-1185">Reference proteome</keyword>
<gene>
    <name evidence="19" type="primary">Dana\GF11684</name>
    <name evidence="19" type="synonym">dana_GLEANR_11722</name>
    <name evidence="19" type="ORF">GF11684</name>
</gene>
<dbReference type="STRING" id="7217.B3MHW3"/>
<evidence type="ECO:0000256" key="7">
    <source>
        <dbReference type="ARBA" id="ARBA00022958"/>
    </source>
</evidence>
<dbReference type="InterPro" id="IPR003950">
    <property type="entry name" value="K_chnl_volt-dep_ELK"/>
</dbReference>
<dbReference type="Proteomes" id="UP000007801">
    <property type="component" value="Unassembled WGS sequence"/>
</dbReference>
<dbReference type="InParanoid" id="B3MHW3"/>
<keyword evidence="19" id="KW-0808">Transferase</keyword>
<evidence type="ECO:0000256" key="8">
    <source>
        <dbReference type="ARBA" id="ARBA00022989"/>
    </source>
</evidence>
<dbReference type="InterPro" id="IPR000014">
    <property type="entry name" value="PAS"/>
</dbReference>
<organism evidence="19 20">
    <name type="scientific">Drosophila ananassae</name>
    <name type="common">Fruit fly</name>
    <dbReference type="NCBI Taxonomy" id="7217"/>
    <lineage>
        <taxon>Eukaryota</taxon>
        <taxon>Metazoa</taxon>
        <taxon>Ecdysozoa</taxon>
        <taxon>Arthropoda</taxon>
        <taxon>Hexapoda</taxon>
        <taxon>Insecta</taxon>
        <taxon>Pterygota</taxon>
        <taxon>Neoptera</taxon>
        <taxon>Endopterygota</taxon>
        <taxon>Diptera</taxon>
        <taxon>Brachycera</taxon>
        <taxon>Muscomorpha</taxon>
        <taxon>Ephydroidea</taxon>
        <taxon>Drosophilidae</taxon>
        <taxon>Drosophila</taxon>
        <taxon>Sophophora</taxon>
    </lineage>
</organism>
<dbReference type="Gene3D" id="1.10.1200.260">
    <property type="match status" value="1"/>
</dbReference>
<feature type="compositionally biased region" description="Low complexity" evidence="14">
    <location>
        <begin position="1135"/>
        <end position="1160"/>
    </location>
</feature>
<dbReference type="EMBL" id="CH902619">
    <property type="protein sequence ID" value="EDV36950.1"/>
    <property type="molecule type" value="Genomic_DNA"/>
</dbReference>
<evidence type="ECO:0000256" key="14">
    <source>
        <dbReference type="SAM" id="MobiDB-lite"/>
    </source>
</evidence>
<feature type="compositionally biased region" description="Acidic residues" evidence="14">
    <location>
        <begin position="836"/>
        <end position="845"/>
    </location>
</feature>
<reference evidence="19 20" key="1">
    <citation type="journal article" date="2007" name="Nature">
        <title>Evolution of genes and genomes on the Drosophila phylogeny.</title>
        <authorList>
            <consortium name="Drosophila 12 Genomes Consortium"/>
            <person name="Clark A.G."/>
            <person name="Eisen M.B."/>
            <person name="Smith D.R."/>
            <person name="Bergman C.M."/>
            <person name="Oliver B."/>
            <person name="Markow T.A."/>
            <person name="Kaufman T.C."/>
            <person name="Kellis M."/>
            <person name="Gelbart W."/>
            <person name="Iyer V.N."/>
            <person name="Pollard D.A."/>
            <person name="Sackton T.B."/>
            <person name="Larracuente A.M."/>
            <person name="Singh N.D."/>
            <person name="Abad J.P."/>
            <person name="Abt D.N."/>
            <person name="Adryan B."/>
            <person name="Aguade M."/>
            <person name="Akashi H."/>
            <person name="Anderson W.W."/>
            <person name="Aquadro C.F."/>
            <person name="Ardell D.H."/>
            <person name="Arguello R."/>
            <person name="Artieri C.G."/>
            <person name="Barbash D.A."/>
            <person name="Barker D."/>
            <person name="Barsanti P."/>
            <person name="Batterham P."/>
            <person name="Batzoglou S."/>
            <person name="Begun D."/>
            <person name="Bhutkar A."/>
            <person name="Blanco E."/>
            <person name="Bosak S.A."/>
            <person name="Bradley R.K."/>
            <person name="Brand A.D."/>
            <person name="Brent M.R."/>
            <person name="Brooks A.N."/>
            <person name="Brown R.H."/>
            <person name="Butlin R.K."/>
            <person name="Caggese C."/>
            <person name="Calvi B.R."/>
            <person name="Bernardo de Carvalho A."/>
            <person name="Caspi A."/>
            <person name="Castrezana S."/>
            <person name="Celniker S.E."/>
            <person name="Chang J.L."/>
            <person name="Chapple C."/>
            <person name="Chatterji S."/>
            <person name="Chinwalla A."/>
            <person name="Civetta A."/>
            <person name="Clifton S.W."/>
            <person name="Comeron J.M."/>
            <person name="Costello J.C."/>
            <person name="Coyne J.A."/>
            <person name="Daub J."/>
            <person name="David R.G."/>
            <person name="Delcher A.L."/>
            <person name="Delehaunty K."/>
            <person name="Do C.B."/>
            <person name="Ebling H."/>
            <person name="Edwards K."/>
            <person name="Eickbush T."/>
            <person name="Evans J.D."/>
            <person name="Filipski A."/>
            <person name="Findeiss S."/>
            <person name="Freyhult E."/>
            <person name="Fulton L."/>
            <person name="Fulton R."/>
            <person name="Garcia A.C."/>
            <person name="Gardiner A."/>
            <person name="Garfield D.A."/>
            <person name="Garvin B.E."/>
            <person name="Gibson G."/>
            <person name="Gilbert D."/>
            <person name="Gnerre S."/>
            <person name="Godfrey J."/>
            <person name="Good R."/>
            <person name="Gotea V."/>
            <person name="Gravely B."/>
            <person name="Greenberg A.J."/>
            <person name="Griffiths-Jones S."/>
            <person name="Gross S."/>
            <person name="Guigo R."/>
            <person name="Gustafson E.A."/>
            <person name="Haerty W."/>
            <person name="Hahn M.W."/>
            <person name="Halligan D.L."/>
            <person name="Halpern A.L."/>
            <person name="Halter G.M."/>
            <person name="Han M.V."/>
            <person name="Heger A."/>
            <person name="Hillier L."/>
            <person name="Hinrichs A.S."/>
            <person name="Holmes I."/>
            <person name="Hoskins R.A."/>
            <person name="Hubisz M.J."/>
            <person name="Hultmark D."/>
            <person name="Huntley M.A."/>
            <person name="Jaffe D.B."/>
            <person name="Jagadeeshan S."/>
            <person name="Jeck W.R."/>
            <person name="Johnson J."/>
            <person name="Jones C.D."/>
            <person name="Jordan W.C."/>
            <person name="Karpen G.H."/>
            <person name="Kataoka E."/>
            <person name="Keightley P.D."/>
            <person name="Kheradpour P."/>
            <person name="Kirkness E.F."/>
            <person name="Koerich L.B."/>
            <person name="Kristiansen K."/>
            <person name="Kudrna D."/>
            <person name="Kulathinal R.J."/>
            <person name="Kumar S."/>
            <person name="Kwok R."/>
            <person name="Lander E."/>
            <person name="Langley C.H."/>
            <person name="Lapoint R."/>
            <person name="Lazzaro B.P."/>
            <person name="Lee S.J."/>
            <person name="Levesque L."/>
            <person name="Li R."/>
            <person name="Lin C.F."/>
            <person name="Lin M.F."/>
            <person name="Lindblad-Toh K."/>
            <person name="Llopart A."/>
            <person name="Long M."/>
            <person name="Low L."/>
            <person name="Lozovsky E."/>
            <person name="Lu J."/>
            <person name="Luo M."/>
            <person name="Machado C.A."/>
            <person name="Makalowski W."/>
            <person name="Marzo M."/>
            <person name="Matsuda M."/>
            <person name="Matzkin L."/>
            <person name="McAllister B."/>
            <person name="McBride C.S."/>
            <person name="McKernan B."/>
            <person name="McKernan K."/>
            <person name="Mendez-Lago M."/>
            <person name="Minx P."/>
            <person name="Mollenhauer M.U."/>
            <person name="Montooth K."/>
            <person name="Mount S.M."/>
            <person name="Mu X."/>
            <person name="Myers E."/>
            <person name="Negre B."/>
            <person name="Newfeld S."/>
            <person name="Nielsen R."/>
            <person name="Noor M.A."/>
            <person name="O'Grady P."/>
            <person name="Pachter L."/>
            <person name="Papaceit M."/>
            <person name="Parisi M.J."/>
            <person name="Parisi M."/>
            <person name="Parts L."/>
            <person name="Pedersen J.S."/>
            <person name="Pesole G."/>
            <person name="Phillippy A.M."/>
            <person name="Ponting C.P."/>
            <person name="Pop M."/>
            <person name="Porcelli D."/>
            <person name="Powell J.R."/>
            <person name="Prohaska S."/>
            <person name="Pruitt K."/>
            <person name="Puig M."/>
            <person name="Quesneville H."/>
            <person name="Ram K.R."/>
            <person name="Rand D."/>
            <person name="Rasmussen M.D."/>
            <person name="Reed L.K."/>
            <person name="Reenan R."/>
            <person name="Reily A."/>
            <person name="Remington K.A."/>
            <person name="Rieger T.T."/>
            <person name="Ritchie M.G."/>
            <person name="Robin C."/>
            <person name="Rogers Y.H."/>
            <person name="Rohde C."/>
            <person name="Rozas J."/>
            <person name="Rubenfield M.J."/>
            <person name="Ruiz A."/>
            <person name="Russo S."/>
            <person name="Salzberg S.L."/>
            <person name="Sanchez-Gracia A."/>
            <person name="Saranga D.J."/>
            <person name="Sato H."/>
            <person name="Schaeffer S.W."/>
            <person name="Schatz M.C."/>
            <person name="Schlenke T."/>
            <person name="Schwartz R."/>
            <person name="Segarra C."/>
            <person name="Singh R.S."/>
            <person name="Sirot L."/>
            <person name="Sirota M."/>
            <person name="Sisneros N.B."/>
            <person name="Smith C.D."/>
            <person name="Smith T.F."/>
            <person name="Spieth J."/>
            <person name="Stage D.E."/>
            <person name="Stark A."/>
            <person name="Stephan W."/>
            <person name="Strausberg R.L."/>
            <person name="Strempel S."/>
            <person name="Sturgill D."/>
            <person name="Sutton G."/>
            <person name="Sutton G.G."/>
            <person name="Tao W."/>
            <person name="Teichmann S."/>
            <person name="Tobari Y.N."/>
            <person name="Tomimura Y."/>
            <person name="Tsolas J.M."/>
            <person name="Valente V.L."/>
            <person name="Venter E."/>
            <person name="Venter J.C."/>
            <person name="Vicario S."/>
            <person name="Vieira F.G."/>
            <person name="Vilella A.J."/>
            <person name="Villasante A."/>
            <person name="Walenz B."/>
            <person name="Wang J."/>
            <person name="Wasserman M."/>
            <person name="Watts T."/>
            <person name="Wilson D."/>
            <person name="Wilson R.K."/>
            <person name="Wing R.A."/>
            <person name="Wolfner M.F."/>
            <person name="Wong A."/>
            <person name="Wong G.K."/>
            <person name="Wu C.I."/>
            <person name="Wu G."/>
            <person name="Yamamoto D."/>
            <person name="Yang H.P."/>
            <person name="Yang S.P."/>
            <person name="Yorke J.A."/>
            <person name="Yoshida K."/>
            <person name="Zdobnov E."/>
            <person name="Zhang P."/>
            <person name="Zhang Y."/>
            <person name="Zimin A.V."/>
            <person name="Baldwin J."/>
            <person name="Abdouelleil A."/>
            <person name="Abdulkadir J."/>
            <person name="Abebe A."/>
            <person name="Abera B."/>
            <person name="Abreu J."/>
            <person name="Acer S.C."/>
            <person name="Aftuck L."/>
            <person name="Alexander A."/>
            <person name="An P."/>
            <person name="Anderson E."/>
            <person name="Anderson S."/>
            <person name="Arachi H."/>
            <person name="Azer M."/>
            <person name="Bachantsang P."/>
            <person name="Barry A."/>
            <person name="Bayul T."/>
            <person name="Berlin A."/>
            <person name="Bessette D."/>
            <person name="Bloom T."/>
            <person name="Blye J."/>
            <person name="Boguslavskiy L."/>
            <person name="Bonnet C."/>
            <person name="Boukhgalter B."/>
            <person name="Bourzgui I."/>
            <person name="Brown A."/>
            <person name="Cahill P."/>
            <person name="Channer S."/>
            <person name="Cheshatsang Y."/>
            <person name="Chuda L."/>
            <person name="Citroen M."/>
            <person name="Collymore A."/>
            <person name="Cooke P."/>
            <person name="Costello M."/>
            <person name="D'Aco K."/>
            <person name="Daza R."/>
            <person name="De Haan G."/>
            <person name="DeGray S."/>
            <person name="DeMaso C."/>
            <person name="Dhargay N."/>
            <person name="Dooley K."/>
            <person name="Dooley E."/>
            <person name="Doricent M."/>
            <person name="Dorje P."/>
            <person name="Dorjee K."/>
            <person name="Dupes A."/>
            <person name="Elong R."/>
            <person name="Falk J."/>
            <person name="Farina A."/>
            <person name="Faro S."/>
            <person name="Ferguson D."/>
            <person name="Fisher S."/>
            <person name="Foley C.D."/>
            <person name="Franke A."/>
            <person name="Friedrich D."/>
            <person name="Gadbois L."/>
            <person name="Gearin G."/>
            <person name="Gearin C.R."/>
            <person name="Giannoukos G."/>
            <person name="Goode T."/>
            <person name="Graham J."/>
            <person name="Grandbois E."/>
            <person name="Grewal S."/>
            <person name="Gyaltsen K."/>
            <person name="Hafez N."/>
            <person name="Hagos B."/>
            <person name="Hall J."/>
            <person name="Henson C."/>
            <person name="Hollinger A."/>
            <person name="Honan T."/>
            <person name="Huard M.D."/>
            <person name="Hughes L."/>
            <person name="Hurhula B."/>
            <person name="Husby M.E."/>
            <person name="Kamat A."/>
            <person name="Kanga B."/>
            <person name="Kashin S."/>
            <person name="Khazanovich D."/>
            <person name="Kisner P."/>
            <person name="Lance K."/>
            <person name="Lara M."/>
            <person name="Lee W."/>
            <person name="Lennon N."/>
            <person name="Letendre F."/>
            <person name="LeVine R."/>
            <person name="Lipovsky A."/>
            <person name="Liu X."/>
            <person name="Liu J."/>
            <person name="Liu S."/>
            <person name="Lokyitsang T."/>
            <person name="Lokyitsang Y."/>
            <person name="Lubonja R."/>
            <person name="Lui A."/>
            <person name="MacDonald P."/>
            <person name="Magnisalis V."/>
            <person name="Maru K."/>
            <person name="Matthews C."/>
            <person name="McCusker W."/>
            <person name="McDonough S."/>
            <person name="Mehta T."/>
            <person name="Meldrim J."/>
            <person name="Meneus L."/>
            <person name="Mihai O."/>
            <person name="Mihalev A."/>
            <person name="Mihova T."/>
            <person name="Mittelman R."/>
            <person name="Mlenga V."/>
            <person name="Montmayeur A."/>
            <person name="Mulrain L."/>
            <person name="Navidi A."/>
            <person name="Naylor J."/>
            <person name="Negash T."/>
            <person name="Nguyen T."/>
            <person name="Nguyen N."/>
            <person name="Nicol R."/>
            <person name="Norbu C."/>
            <person name="Norbu N."/>
            <person name="Novod N."/>
            <person name="O'Neill B."/>
            <person name="Osman S."/>
            <person name="Markiewicz E."/>
            <person name="Oyono O.L."/>
            <person name="Patti C."/>
            <person name="Phunkhang P."/>
            <person name="Pierre F."/>
            <person name="Priest M."/>
            <person name="Raghuraman S."/>
            <person name="Rege F."/>
            <person name="Reyes R."/>
            <person name="Rise C."/>
            <person name="Rogov P."/>
            <person name="Ross K."/>
            <person name="Ryan E."/>
            <person name="Settipalli S."/>
            <person name="Shea T."/>
            <person name="Sherpa N."/>
            <person name="Shi L."/>
            <person name="Shih D."/>
            <person name="Sparrow T."/>
            <person name="Spaulding J."/>
            <person name="Stalker J."/>
            <person name="Stange-Thomann N."/>
            <person name="Stavropoulos S."/>
            <person name="Stone C."/>
            <person name="Strader C."/>
            <person name="Tesfaye S."/>
            <person name="Thomson T."/>
            <person name="Thoulutsang Y."/>
            <person name="Thoulutsang D."/>
            <person name="Topham K."/>
            <person name="Topping I."/>
            <person name="Tsamla T."/>
            <person name="Vassiliev H."/>
            <person name="Vo A."/>
            <person name="Wangchuk T."/>
            <person name="Wangdi T."/>
            <person name="Weiand M."/>
            <person name="Wilkinson J."/>
            <person name="Wilson A."/>
            <person name="Yadav S."/>
            <person name="Young G."/>
            <person name="Yu Q."/>
            <person name="Zembek L."/>
            <person name="Zhong D."/>
            <person name="Zimmer A."/>
            <person name="Zwirko Z."/>
            <person name="Jaffe D.B."/>
            <person name="Alvarez P."/>
            <person name="Brockman W."/>
            <person name="Butler J."/>
            <person name="Chin C."/>
            <person name="Gnerre S."/>
            <person name="Grabherr M."/>
            <person name="Kleber M."/>
            <person name="Mauceli E."/>
            <person name="MacCallum I."/>
        </authorList>
    </citation>
    <scope>NUCLEOTIDE SEQUENCE [LARGE SCALE GENOMIC DNA]</scope>
    <source>
        <strain evidence="20">Tucson 14024-0371.13</strain>
    </source>
</reference>
<keyword evidence="8 15" id="KW-1133">Transmembrane helix</keyword>
<dbReference type="FunFam" id="1.10.1200.260:FF:000002">
    <property type="entry name" value="Potassium voltage-gated channel subfamily H member 8"/>
    <property type="match status" value="1"/>
</dbReference>
<protein>
    <submittedName>
        <fullName evidence="19">Uncharacterized protein</fullName>
    </submittedName>
</protein>
<dbReference type="FunFam" id="1.10.287.70:FF:000145">
    <property type="entry name" value="Eag-like K[+] channel, isoform B"/>
    <property type="match status" value="1"/>
</dbReference>
<feature type="region of interest" description="Disordered" evidence="14">
    <location>
        <begin position="1186"/>
        <end position="1218"/>
    </location>
</feature>
<evidence type="ECO:0000256" key="6">
    <source>
        <dbReference type="ARBA" id="ARBA00022882"/>
    </source>
</evidence>
<evidence type="ECO:0000256" key="10">
    <source>
        <dbReference type="ARBA" id="ARBA00023136"/>
    </source>
</evidence>
<evidence type="ECO:0000259" key="16">
    <source>
        <dbReference type="PROSITE" id="PS50042"/>
    </source>
</evidence>
<dbReference type="KEGG" id="dan:6494548"/>
<dbReference type="InterPro" id="IPR018490">
    <property type="entry name" value="cNMP-bd_dom_sf"/>
</dbReference>
<dbReference type="Gene3D" id="3.30.450.20">
    <property type="entry name" value="PAS domain"/>
    <property type="match status" value="1"/>
</dbReference>
<dbReference type="SMR" id="B3MHW3"/>
<evidence type="ECO:0000256" key="13">
    <source>
        <dbReference type="ARBA" id="ARBA00034430"/>
    </source>
</evidence>
<keyword evidence="4 15" id="KW-0812">Transmembrane</keyword>
<dbReference type="InterPro" id="IPR035965">
    <property type="entry name" value="PAS-like_dom_sf"/>
</dbReference>
<evidence type="ECO:0000256" key="2">
    <source>
        <dbReference type="ARBA" id="ARBA00022448"/>
    </source>
</evidence>
<dbReference type="InterPro" id="IPR050818">
    <property type="entry name" value="KCNH_animal-type"/>
</dbReference>
<evidence type="ECO:0000256" key="3">
    <source>
        <dbReference type="ARBA" id="ARBA00022538"/>
    </source>
</evidence>
<dbReference type="FunCoup" id="B3MHW3">
    <property type="interactions" value="22"/>
</dbReference>
<dbReference type="CTD" id="37047"/>
<dbReference type="GeneID" id="6494548"/>
<keyword evidence="12" id="KW-0407">Ion channel</keyword>
<dbReference type="SMART" id="SM00086">
    <property type="entry name" value="PAC"/>
    <property type="match status" value="1"/>
</dbReference>
<dbReference type="GO" id="GO:0016740">
    <property type="term" value="F:transferase activity"/>
    <property type="evidence" value="ECO:0007669"/>
    <property type="project" value="UniProtKB-KW"/>
</dbReference>
<dbReference type="NCBIfam" id="TIGR00229">
    <property type="entry name" value="sensory_box"/>
    <property type="match status" value="1"/>
</dbReference>
<feature type="region of interest" description="Disordered" evidence="14">
    <location>
        <begin position="1042"/>
        <end position="1072"/>
    </location>
</feature>
<dbReference type="Pfam" id="PF00520">
    <property type="entry name" value="Ion_trans"/>
    <property type="match status" value="1"/>
</dbReference>
<dbReference type="GO" id="GO:0005886">
    <property type="term" value="C:plasma membrane"/>
    <property type="evidence" value="ECO:0007669"/>
    <property type="project" value="TreeGrafter"/>
</dbReference>
<dbReference type="CDD" id="cd00038">
    <property type="entry name" value="CAP_ED"/>
    <property type="match status" value="1"/>
</dbReference>
<dbReference type="GO" id="GO:0005249">
    <property type="term" value="F:voltage-gated potassium channel activity"/>
    <property type="evidence" value="ECO:0007669"/>
    <property type="project" value="InterPro"/>
</dbReference>
<comment type="subcellular location">
    <subcellularLocation>
        <location evidence="1">Membrane</location>
        <topology evidence="1">Multi-pass membrane protein</topology>
    </subcellularLocation>
</comment>
<feature type="compositionally biased region" description="Acidic residues" evidence="14">
    <location>
        <begin position="747"/>
        <end position="757"/>
    </location>
</feature>
<dbReference type="OrthoDB" id="447251at2759"/>
<keyword evidence="7" id="KW-0630">Potassium</keyword>
<keyword evidence="10 15" id="KW-0472">Membrane</keyword>
<evidence type="ECO:0000256" key="9">
    <source>
        <dbReference type="ARBA" id="ARBA00023065"/>
    </source>
</evidence>
<dbReference type="FunFam" id="3.30.450.20:FF:000001">
    <property type="entry name" value="Potassium voltage-gated channel subfamily H member 7"/>
    <property type="match status" value="1"/>
</dbReference>
<feature type="transmembrane region" description="Helical" evidence="15">
    <location>
        <begin position="264"/>
        <end position="287"/>
    </location>
</feature>
<dbReference type="InterPro" id="IPR014710">
    <property type="entry name" value="RmlC-like_jellyroll"/>
</dbReference>
<feature type="transmembrane region" description="Helical" evidence="15">
    <location>
        <begin position="396"/>
        <end position="420"/>
    </location>
</feature>
<comment type="catalytic activity">
    <reaction evidence="13">
        <text>K(+)(in) = K(+)(out)</text>
        <dbReference type="Rhea" id="RHEA:29463"/>
        <dbReference type="ChEBI" id="CHEBI:29103"/>
    </reaction>
</comment>
<feature type="region of interest" description="Disordered" evidence="14">
    <location>
        <begin position="1097"/>
        <end position="1160"/>
    </location>
</feature>
<dbReference type="FunFam" id="2.60.120.10:FF:000097">
    <property type="entry name" value="Eag-like K[+] channel, isoform B"/>
    <property type="match status" value="1"/>
</dbReference>
<dbReference type="HOGENOM" id="CLU_005746_6_2_1"/>
<feature type="region of interest" description="Disordered" evidence="14">
    <location>
        <begin position="730"/>
        <end position="859"/>
    </location>
</feature>
<keyword evidence="9" id="KW-0406">Ion transport</keyword>
<dbReference type="SMART" id="SM00100">
    <property type="entry name" value="cNMP"/>
    <property type="match status" value="1"/>
</dbReference>
<evidence type="ECO:0000313" key="20">
    <source>
        <dbReference type="Proteomes" id="UP000007801"/>
    </source>
</evidence>
<keyword evidence="6" id="KW-0851">Voltage-gated channel</keyword>
<accession>B3MHW3</accession>
<dbReference type="InterPro" id="IPR003938">
    <property type="entry name" value="K_chnl_volt-dep_EAG/ELK/ERG"/>
</dbReference>
<evidence type="ECO:0000256" key="15">
    <source>
        <dbReference type="SAM" id="Phobius"/>
    </source>
</evidence>
<dbReference type="InterPro" id="IPR001610">
    <property type="entry name" value="PAC"/>
</dbReference>
<keyword evidence="5" id="KW-0631">Potassium channel</keyword>
<sequence length="1291" mass="141955">MPARKGLLAPQNTFLDTIATRFDGTHSNFVLGNAQANGNPIVYCSDGFVDLTGYSRAQIMQKGCSCHFLYGPDTKEEHKQQIEKSLSNKMELKLEVIFYKKEGAPFWCLFDIVPIKNEKRDVVLFLASHKDITHTKMLEMNVNEECDSVFALTAALLGARFRAGSNAGMLGLGGLPGLGGPAANDGDAEAGEGNNLDVPAGCNMGRRRSRAVLYQLSGHYKPEKGGVKTKLKLGNNFMHSTEAPFPEYKTQSIKKSRLILPHYGVFKGIWDWVILVATFYVALMVPYNAAFAKADRQTMVSDVIVEALFIVDILLNFRTTFVSRKGEVVSNSKQIAINYFRGWFALDLLAALPFDHLYASDLYDGEESHIHLVKLTRLLRLARLLQKIDRYSQHTAMILTLLMFSFTLAAHWLACIWYVIAVKEYEWFPESNIGWLQLLAERKNASVAILTTAETYSTALYFTFTSLTSVGFGNVSANTTAEKVFTIIMMLIGALMHAVVFGNVTAIIQRMYSRRSLYESKWRDLKDFVALHNMPKELKQRIEDYFQTSWSLSHGIDIYETLREFPEELRGDVSMHLHREILQLPIFEAASQGCLKLLSLHIKTNFCAPGEYLIHKGDALNYIYYLCNGSMEVIKDDMVVAILGKGDLVGSDINVHLVATSNGQMTATTNSAGQDVVVRSSSDIKALTYCDLKCIHMGGLVEVLRLYPEYQQQFANDIQHDLTFNLREGYENQDSDIGPSFPLPSISEDDENREDGDENAKNEKDNGGGPAPGASPLHNLSNSPLHANRSPLLGMGSPRNQRLHQRGRSLITLRETNKRHRTPLNAACSLDRGSFEEPEPLEEEPGGGKRPSLERLDSQVSTLHQDVAQLSAEVRNAISALQEMTFTSNAMTSHSSLKFPPARSIPNISGLAPTRTGDSVDHGLMGGHLGGIIGAAEMAAIQRSSSHPPEVWGRDVQLPATIPASSKPASPVEPNKSVSSRSCQTDFYRIDFPTFERFVLANPRLVLGLLGIEPTIKNEMELLQQKQTLQISPLNTIDECASPADPNLASSKERLIGSASTTSPGRIYPPLDDENSNDFRWTMKHSASHHSCCKSTDALLSPEEPQPPPISQEGKPLGTAAASGTETRSKRSCRRSASGSNSSLSSTSSSSNSCLVSQSTGNLTTTNASVHCSHSSQSVASAATTRRASWKLQHSRSGEYRRLSEATAEYSPPAKTPVPVAGLSYSGADEEESVELLGPRRNSRPILLGVTQNQGQGQAMNYRFSAGDADKLEKGLRGLPSTRSLRDPSGK</sequence>
<dbReference type="PhylomeDB" id="B3MHW3"/>
<dbReference type="PRINTS" id="PR01465">
    <property type="entry name" value="ELKCHANNEL"/>
</dbReference>
<keyword evidence="11" id="KW-0325">Glycoprotein</keyword>
<proteinExistence type="predicted"/>
<feature type="domain" description="Cyclic nucleotide-binding" evidence="16">
    <location>
        <begin position="586"/>
        <end position="650"/>
    </location>
</feature>
<feature type="domain" description="PAC" evidence="18">
    <location>
        <begin position="92"/>
        <end position="144"/>
    </location>
</feature>
<feature type="region of interest" description="Disordered" evidence="14">
    <location>
        <begin position="1271"/>
        <end position="1291"/>
    </location>
</feature>
<evidence type="ECO:0000256" key="5">
    <source>
        <dbReference type="ARBA" id="ARBA00022826"/>
    </source>
</evidence>
<dbReference type="PRINTS" id="PR01463">
    <property type="entry name" value="EAGCHANLFMLY"/>
</dbReference>
<dbReference type="PROSITE" id="PS50113">
    <property type="entry name" value="PAC"/>
    <property type="match status" value="1"/>
</dbReference>
<dbReference type="SUPFAM" id="SSF55785">
    <property type="entry name" value="PYP-like sensor domain (PAS domain)"/>
    <property type="match status" value="1"/>
</dbReference>
<dbReference type="PROSITE" id="PS50042">
    <property type="entry name" value="CNMP_BINDING_3"/>
    <property type="match status" value="1"/>
</dbReference>
<dbReference type="InterPro" id="IPR000700">
    <property type="entry name" value="PAS-assoc_C"/>
</dbReference>
<dbReference type="eggNOG" id="KOG0498">
    <property type="taxonomic scope" value="Eukaryota"/>
</dbReference>
<dbReference type="OMA" id="EQESDMN"/>
<keyword evidence="3" id="KW-0633">Potassium transport</keyword>
<dbReference type="Gene3D" id="1.10.287.70">
    <property type="match status" value="1"/>
</dbReference>
<evidence type="ECO:0000256" key="4">
    <source>
        <dbReference type="ARBA" id="ARBA00022692"/>
    </source>
</evidence>
<feature type="transmembrane region" description="Helical" evidence="15">
    <location>
        <begin position="484"/>
        <end position="508"/>
    </location>
</feature>
<dbReference type="PANTHER" id="PTHR10217:SF637">
    <property type="entry name" value="EAG-LIKE K[+] CHANNEL, ISOFORM A"/>
    <property type="match status" value="1"/>
</dbReference>
<dbReference type="GO" id="GO:0042391">
    <property type="term" value="P:regulation of membrane potential"/>
    <property type="evidence" value="ECO:0007669"/>
    <property type="project" value="TreeGrafter"/>
</dbReference>
<dbReference type="CDD" id="cd00130">
    <property type="entry name" value="PAS"/>
    <property type="match status" value="1"/>
</dbReference>
<dbReference type="SUPFAM" id="SSF81324">
    <property type="entry name" value="Voltage-gated potassium channels"/>
    <property type="match status" value="1"/>
</dbReference>
<evidence type="ECO:0000256" key="1">
    <source>
        <dbReference type="ARBA" id="ARBA00004141"/>
    </source>
</evidence>
<dbReference type="InterPro" id="IPR005821">
    <property type="entry name" value="Ion_trans_dom"/>
</dbReference>
<dbReference type="PANTHER" id="PTHR10217">
    <property type="entry name" value="VOLTAGE AND LIGAND GATED POTASSIUM CHANNEL"/>
    <property type="match status" value="1"/>
</dbReference>